<protein>
    <submittedName>
        <fullName evidence="3">Uncharacterized protein</fullName>
    </submittedName>
</protein>
<feature type="region of interest" description="Disordered" evidence="1">
    <location>
        <begin position="31"/>
        <end position="60"/>
    </location>
</feature>
<name>A0A1I7Y7W6_9BILA</name>
<evidence type="ECO:0000313" key="3">
    <source>
        <dbReference type="WBParaSite" id="L893_g1365.t1"/>
    </source>
</evidence>
<dbReference type="Proteomes" id="UP000095287">
    <property type="component" value="Unplaced"/>
</dbReference>
<proteinExistence type="predicted"/>
<keyword evidence="2" id="KW-1185">Reference proteome</keyword>
<dbReference type="AlphaFoldDB" id="A0A1I7Y7W6"/>
<evidence type="ECO:0000313" key="2">
    <source>
        <dbReference type="Proteomes" id="UP000095287"/>
    </source>
</evidence>
<reference evidence="3" key="1">
    <citation type="submission" date="2016-11" db="UniProtKB">
        <authorList>
            <consortium name="WormBaseParasite"/>
        </authorList>
    </citation>
    <scope>IDENTIFICATION</scope>
</reference>
<organism evidence="2 3">
    <name type="scientific">Steinernema glaseri</name>
    <dbReference type="NCBI Taxonomy" id="37863"/>
    <lineage>
        <taxon>Eukaryota</taxon>
        <taxon>Metazoa</taxon>
        <taxon>Ecdysozoa</taxon>
        <taxon>Nematoda</taxon>
        <taxon>Chromadorea</taxon>
        <taxon>Rhabditida</taxon>
        <taxon>Tylenchina</taxon>
        <taxon>Panagrolaimomorpha</taxon>
        <taxon>Strongyloidoidea</taxon>
        <taxon>Steinernematidae</taxon>
        <taxon>Steinernema</taxon>
    </lineage>
</organism>
<sequence>MKETDAGNTESFSQIAWGNFDSTLSAFGAHDSTQDHRFTPTAHGPRESVKTIGPPLPKERRRRVAVQQTKLNLDVPQFSASLSRRHKFRGDEPRAAFRGRAEIATKLELAHFLFCRSTTSFSLAGSTQTKSSEDEGKQ</sequence>
<accession>A0A1I7Y7W6</accession>
<evidence type="ECO:0000256" key="1">
    <source>
        <dbReference type="SAM" id="MobiDB-lite"/>
    </source>
</evidence>
<feature type="compositionally biased region" description="Basic and acidic residues" evidence="1">
    <location>
        <begin position="32"/>
        <end position="49"/>
    </location>
</feature>
<dbReference type="WBParaSite" id="L893_g1365.t1">
    <property type="protein sequence ID" value="L893_g1365.t1"/>
    <property type="gene ID" value="L893_g1365"/>
</dbReference>